<protein>
    <submittedName>
        <fullName evidence="6">Formate hydrogenlyase subunit 4</fullName>
    </submittedName>
</protein>
<dbReference type="EMBL" id="JH597761">
    <property type="protein sequence ID" value="EHP70350.1"/>
    <property type="molecule type" value="Genomic_DNA"/>
</dbReference>
<keyword evidence="7" id="KW-1185">Reference proteome</keyword>
<accession>H2C279</accession>
<dbReference type="OrthoDB" id="15253at2157"/>
<feature type="transmembrane region" description="Helical" evidence="5">
    <location>
        <begin position="291"/>
        <end position="311"/>
    </location>
</feature>
<evidence type="ECO:0000256" key="5">
    <source>
        <dbReference type="SAM" id="Phobius"/>
    </source>
</evidence>
<dbReference type="InterPro" id="IPR052561">
    <property type="entry name" value="ComplexI_Subunit1"/>
</dbReference>
<dbReference type="InterPro" id="IPR001694">
    <property type="entry name" value="NADH_UbQ_OxRdtase_su1/FPO"/>
</dbReference>
<sequence>MSWDVISETITQVLGVLLLSPLYAGILDRLKAVVEGRRGPSVLQPYYDLVKLSRKETLLPRNAGNIFLNGPYLVFSIYLLISFVIPVVYPRPVIFTPTVDFLGGALLFSLAGFIKVYEAMESSSNLVTLGVSRALSFSYLGEATLLTVFIAVALITGTNNPYVTMQYVQSLGHYLFLPHVSATVAFYMLWLFETGRLPLESSGMSEMGMIDDSLVYEYSGKGLMLLRWGSYIKSYLLGSVFLNVFLLPWGLLTGPLGAILDLGVMFLKWMVLILVTLVVETSLAKFRLFKVQDFLAVALVLSLISLILTVIGNG</sequence>
<feature type="transmembrane region" description="Helical" evidence="5">
    <location>
        <begin position="234"/>
        <end position="252"/>
    </location>
</feature>
<feature type="transmembrane region" description="Helical" evidence="5">
    <location>
        <begin position="134"/>
        <end position="155"/>
    </location>
</feature>
<dbReference type="PANTHER" id="PTHR43359:SF1">
    <property type="entry name" value="FORMATE HYDROGENLYASE SUBUNIT 4-RELATED"/>
    <property type="match status" value="1"/>
</dbReference>
<comment type="subcellular location">
    <subcellularLocation>
        <location evidence="1">Membrane</location>
        <topology evidence="1">Multi-pass membrane protein</topology>
    </subcellularLocation>
</comment>
<dbReference type="HOGENOM" id="CLU_015134_2_0_2"/>
<dbReference type="AlphaFoldDB" id="H2C279"/>
<dbReference type="GO" id="GO:0016829">
    <property type="term" value="F:lyase activity"/>
    <property type="evidence" value="ECO:0007669"/>
    <property type="project" value="UniProtKB-KW"/>
</dbReference>
<keyword evidence="6" id="KW-0456">Lyase</keyword>
<dbReference type="STRING" id="671065.MetMK1DRAFT_00008520"/>
<feature type="transmembrane region" description="Helical" evidence="5">
    <location>
        <begin position="175"/>
        <end position="192"/>
    </location>
</feature>
<dbReference type="RefSeq" id="WP_009071014.1">
    <property type="nucleotide sequence ID" value="NZ_JH597761.1"/>
</dbReference>
<dbReference type="Pfam" id="PF00146">
    <property type="entry name" value="NADHdh"/>
    <property type="match status" value="1"/>
</dbReference>
<dbReference type="GO" id="GO:0005886">
    <property type="term" value="C:plasma membrane"/>
    <property type="evidence" value="ECO:0007669"/>
    <property type="project" value="TreeGrafter"/>
</dbReference>
<reference evidence="6 7" key="1">
    <citation type="submission" date="2012-01" db="EMBL/GenBank/DDBJ databases">
        <title>Improved High-Quality Draft sequence of Metallosphaera yellowstonensis MK1.</title>
        <authorList>
            <consortium name="US DOE Joint Genome Institute"/>
            <person name="Lucas S."/>
            <person name="Han J."/>
            <person name="Cheng J.-F."/>
            <person name="Goodwin L."/>
            <person name="Pitluck S."/>
            <person name="Peters L."/>
            <person name="Teshima H."/>
            <person name="Detter J.C."/>
            <person name="Han C."/>
            <person name="Tapia R."/>
            <person name="Land M."/>
            <person name="Hauser L."/>
            <person name="Kyrpides N."/>
            <person name="Kozubal M."/>
            <person name="Macur R.E."/>
            <person name="Jay Z."/>
            <person name="Inskeep W."/>
            <person name="Woyke T."/>
        </authorList>
    </citation>
    <scope>NUCLEOTIDE SEQUENCE [LARGE SCALE GENOMIC DNA]</scope>
    <source>
        <strain evidence="6 7">MK1</strain>
    </source>
</reference>
<evidence type="ECO:0000256" key="3">
    <source>
        <dbReference type="ARBA" id="ARBA00022989"/>
    </source>
</evidence>
<dbReference type="PANTHER" id="PTHR43359">
    <property type="entry name" value="FORMATE HYDROGENLYASE SUBUNIT 4"/>
    <property type="match status" value="1"/>
</dbReference>
<organism evidence="6 7">
    <name type="scientific">Metallosphaera yellowstonensis MK1</name>
    <dbReference type="NCBI Taxonomy" id="671065"/>
    <lineage>
        <taxon>Archaea</taxon>
        <taxon>Thermoproteota</taxon>
        <taxon>Thermoprotei</taxon>
        <taxon>Sulfolobales</taxon>
        <taxon>Sulfolobaceae</taxon>
        <taxon>Metallosphaera</taxon>
    </lineage>
</organism>
<name>H2C279_9CREN</name>
<feature type="transmembrane region" description="Helical" evidence="5">
    <location>
        <begin position="66"/>
        <end position="88"/>
    </location>
</feature>
<feature type="transmembrane region" description="Helical" evidence="5">
    <location>
        <begin position="258"/>
        <end position="279"/>
    </location>
</feature>
<keyword evidence="3 5" id="KW-1133">Transmembrane helix</keyword>
<proteinExistence type="predicted"/>
<evidence type="ECO:0000256" key="2">
    <source>
        <dbReference type="ARBA" id="ARBA00022692"/>
    </source>
</evidence>
<evidence type="ECO:0000313" key="7">
    <source>
        <dbReference type="Proteomes" id="UP000003980"/>
    </source>
</evidence>
<keyword evidence="4 5" id="KW-0472">Membrane</keyword>
<feature type="transmembrane region" description="Helical" evidence="5">
    <location>
        <begin position="94"/>
        <end position="114"/>
    </location>
</feature>
<evidence type="ECO:0000256" key="4">
    <source>
        <dbReference type="ARBA" id="ARBA00023136"/>
    </source>
</evidence>
<dbReference type="Proteomes" id="UP000003980">
    <property type="component" value="Unassembled WGS sequence"/>
</dbReference>
<keyword evidence="2 5" id="KW-0812">Transmembrane</keyword>
<evidence type="ECO:0000313" key="6">
    <source>
        <dbReference type="EMBL" id="EHP70350.1"/>
    </source>
</evidence>
<evidence type="ECO:0000256" key="1">
    <source>
        <dbReference type="ARBA" id="ARBA00004141"/>
    </source>
</evidence>
<dbReference type="eggNOG" id="arCOG01545">
    <property type="taxonomic scope" value="Archaea"/>
</dbReference>
<gene>
    <name evidence="6" type="ORF">MetMK1DRAFT_00008520</name>
</gene>